<dbReference type="PANTHER" id="PTHR31566">
    <property type="entry name" value="CYTOCHROME C BIOGENESIS PROTEIN CCS1, CHLOROPLASTIC"/>
    <property type="match status" value="1"/>
</dbReference>
<dbReference type="EMBL" id="CP159485">
    <property type="protein sequence ID" value="XCI29294.1"/>
    <property type="molecule type" value="Genomic_DNA"/>
</dbReference>
<evidence type="ECO:0000256" key="2">
    <source>
        <dbReference type="ARBA" id="ARBA00022692"/>
    </source>
</evidence>
<keyword evidence="2 6" id="KW-0812">Transmembrane</keyword>
<feature type="transmembrane region" description="Helical" evidence="6">
    <location>
        <begin position="342"/>
        <end position="362"/>
    </location>
</feature>
<proteinExistence type="predicted"/>
<reference evidence="8" key="2">
    <citation type="submission" date="2024-06" db="EMBL/GenBank/DDBJ databases">
        <authorList>
            <person name="Petrova K.O."/>
            <person name="Toshchakov S.V."/>
            <person name="Boltjanskaja Y.V."/>
            <person name="Kevbrin V.V."/>
        </authorList>
    </citation>
    <scope>NUCLEOTIDE SEQUENCE</scope>
    <source>
        <strain evidence="8">Z-710</strain>
    </source>
</reference>
<feature type="domain" description="ResB-like" evidence="7">
    <location>
        <begin position="10"/>
        <end position="369"/>
    </location>
</feature>
<evidence type="ECO:0000259" key="7">
    <source>
        <dbReference type="Pfam" id="PF05140"/>
    </source>
</evidence>
<feature type="transmembrane region" description="Helical" evidence="6">
    <location>
        <begin position="144"/>
        <end position="165"/>
    </location>
</feature>
<comment type="subcellular location">
    <subcellularLocation>
        <location evidence="1">Membrane</location>
        <topology evidence="1">Multi-pass membrane protein</topology>
    </subcellularLocation>
</comment>
<accession>A0AAU8HVA1</accession>
<evidence type="ECO:0000256" key="4">
    <source>
        <dbReference type="ARBA" id="ARBA00022989"/>
    </source>
</evidence>
<evidence type="ECO:0000256" key="5">
    <source>
        <dbReference type="ARBA" id="ARBA00023136"/>
    </source>
</evidence>
<name>A0AAU8HVA1_9FIRM</name>
<evidence type="ECO:0000256" key="3">
    <source>
        <dbReference type="ARBA" id="ARBA00022748"/>
    </source>
</evidence>
<organism evidence="8">
    <name type="scientific">Proteinivorax hydrogeniformans</name>
    <dbReference type="NCBI Taxonomy" id="1826727"/>
    <lineage>
        <taxon>Bacteria</taxon>
        <taxon>Bacillati</taxon>
        <taxon>Bacillota</taxon>
        <taxon>Clostridia</taxon>
        <taxon>Eubacteriales</taxon>
        <taxon>Proteinivoracaceae</taxon>
        <taxon>Proteinivorax</taxon>
    </lineage>
</organism>
<evidence type="ECO:0000256" key="1">
    <source>
        <dbReference type="ARBA" id="ARBA00004141"/>
    </source>
</evidence>
<feature type="transmembrane region" description="Helical" evidence="6">
    <location>
        <begin position="12"/>
        <end position="30"/>
    </location>
</feature>
<dbReference type="GO" id="GO:0016020">
    <property type="term" value="C:membrane"/>
    <property type="evidence" value="ECO:0007669"/>
    <property type="project" value="UniProtKB-SubCell"/>
</dbReference>
<dbReference type="RefSeq" id="WP_353893843.1">
    <property type="nucleotide sequence ID" value="NZ_CP159485.1"/>
</dbReference>
<evidence type="ECO:0000313" key="8">
    <source>
        <dbReference type="EMBL" id="XCI29294.1"/>
    </source>
</evidence>
<dbReference type="InterPro" id="IPR023494">
    <property type="entry name" value="Cyt_c_bgen_Ccs1/CcsB/ResB"/>
</dbReference>
<feature type="transmembrane region" description="Helical" evidence="6">
    <location>
        <begin position="64"/>
        <end position="84"/>
    </location>
</feature>
<dbReference type="AlphaFoldDB" id="A0AAU8HVA1"/>
<dbReference type="PANTHER" id="PTHR31566:SF0">
    <property type="entry name" value="CYTOCHROME C BIOGENESIS PROTEIN CCS1, CHLOROPLASTIC"/>
    <property type="match status" value="1"/>
</dbReference>
<keyword evidence="4 6" id="KW-1133">Transmembrane helix</keyword>
<sequence>MKLFRLLYSMKTGIVLLVILASVSVIGTLIPQERPMGWYQENYSHRVFTAIEMFNLDDMYHSRWFFGLFILLSLNLLLCSIVRLPKVYQRFKKPYMINGNKFRVRDLEVNSLKKVVTDLGFKKTAVEGGTLHSKKGFAGFFGSWLTHLGMLIIIVGYVAGIYLGFNYQVVGVVGDNVAVSGTDVEVYIDDFVVDYREDNTVDQYYSYVTVSDGQENRSGEISVNNPLAHDKYNFYQLATGWMLDLEYTARGETTTKRLYQRDEVMLEDGHLAIRVLEFRPDAIDNTPHLKHPMLLYQIVQHGRVLDMNVTEFDKPITWMGRTITFTNPQRYTVLEVSNDPTLGFVSIGAIALLAGLFLSFYVNPSSILCVPHPQGGYEVTVYSAKFVEETIENFKNELEGVEQVDRKDIV</sequence>
<gene>
    <name evidence="8" type="ORF">PRVXH_000608</name>
</gene>
<protein>
    <submittedName>
        <fullName evidence="8">Cytochrome c biogenesis protein ResB</fullName>
    </submittedName>
</protein>
<keyword evidence="3" id="KW-0201">Cytochrome c-type biogenesis</keyword>
<keyword evidence="5 6" id="KW-0472">Membrane</keyword>
<dbReference type="Pfam" id="PF05140">
    <property type="entry name" value="ResB"/>
    <property type="match status" value="1"/>
</dbReference>
<dbReference type="InterPro" id="IPR007816">
    <property type="entry name" value="ResB-like_domain"/>
</dbReference>
<dbReference type="GO" id="GO:0017004">
    <property type="term" value="P:cytochrome complex assembly"/>
    <property type="evidence" value="ECO:0007669"/>
    <property type="project" value="UniProtKB-KW"/>
</dbReference>
<evidence type="ECO:0000256" key="6">
    <source>
        <dbReference type="SAM" id="Phobius"/>
    </source>
</evidence>
<reference evidence="8" key="1">
    <citation type="journal article" date="2018" name="Antonie Van Leeuwenhoek">
        <title>Proteinivorax hydrogeniformans sp. nov., an anaerobic, haloalkaliphilic bacterium fermenting proteinaceous compounds with high hydrogen production.</title>
        <authorList>
            <person name="Boltyanskaya Y."/>
            <person name="Detkova E."/>
            <person name="Pimenov N."/>
            <person name="Kevbrin V."/>
        </authorList>
    </citation>
    <scope>NUCLEOTIDE SEQUENCE</scope>
    <source>
        <strain evidence="8">Z-710</strain>
    </source>
</reference>